<dbReference type="HAMAP" id="MF_00692">
    <property type="entry name" value="SelO"/>
    <property type="match status" value="1"/>
</dbReference>
<dbReference type="AlphaFoldDB" id="A0A0W0TUX5"/>
<evidence type="ECO:0000256" key="1">
    <source>
        <dbReference type="ARBA" id="ARBA00009747"/>
    </source>
</evidence>
<keyword evidence="2 8" id="KW-0808">Transferase</keyword>
<comment type="similarity">
    <text evidence="1 8">Belongs to the SELO family.</text>
</comment>
<feature type="binding site" evidence="8">
    <location>
        <position position="109"/>
    </location>
    <ligand>
        <name>ATP</name>
        <dbReference type="ChEBI" id="CHEBI:30616"/>
    </ligand>
</feature>
<dbReference type="Proteomes" id="UP000054773">
    <property type="component" value="Unassembled WGS sequence"/>
</dbReference>
<dbReference type="PATRIC" id="fig|448.7.peg.377"/>
<evidence type="ECO:0000256" key="4">
    <source>
        <dbReference type="ARBA" id="ARBA00022723"/>
    </source>
</evidence>
<dbReference type="PANTHER" id="PTHR32057:SF14">
    <property type="entry name" value="PROTEIN ADENYLYLTRANSFERASE SELO, MITOCHONDRIAL"/>
    <property type="match status" value="1"/>
</dbReference>
<comment type="catalytic activity">
    <reaction evidence="8">
        <text>L-threonyl-[protein] + ATP = 3-O-(5'-adenylyl)-L-threonyl-[protein] + diphosphate</text>
        <dbReference type="Rhea" id="RHEA:54292"/>
        <dbReference type="Rhea" id="RHEA-COMP:11060"/>
        <dbReference type="Rhea" id="RHEA-COMP:13847"/>
        <dbReference type="ChEBI" id="CHEBI:30013"/>
        <dbReference type="ChEBI" id="CHEBI:30616"/>
        <dbReference type="ChEBI" id="CHEBI:33019"/>
        <dbReference type="ChEBI" id="CHEBI:138113"/>
        <dbReference type="EC" id="2.7.7.108"/>
    </reaction>
</comment>
<dbReference type="RefSeq" id="WP_058525539.1">
    <property type="nucleotide sequence ID" value="NZ_CAAAHY010000001.1"/>
</dbReference>
<dbReference type="EC" id="2.7.7.-" evidence="8"/>
<dbReference type="EMBL" id="LNYA01000003">
    <property type="protein sequence ID" value="KTC99460.1"/>
    <property type="molecule type" value="Genomic_DNA"/>
</dbReference>
<feature type="binding site" evidence="8">
    <location>
        <position position="179"/>
    </location>
    <ligand>
        <name>ATP</name>
        <dbReference type="ChEBI" id="CHEBI:30616"/>
    </ligand>
</feature>
<dbReference type="GO" id="GO:0030145">
    <property type="term" value="F:manganese ion binding"/>
    <property type="evidence" value="ECO:0007669"/>
    <property type="project" value="UniProtKB-UniRule"/>
</dbReference>
<keyword evidence="5 8" id="KW-0547">Nucleotide-binding</keyword>
<comment type="catalytic activity">
    <reaction evidence="8">
        <text>L-tyrosyl-[protein] + UTP = O-(5'-uridylyl)-L-tyrosyl-[protein] + diphosphate</text>
        <dbReference type="Rhea" id="RHEA:83887"/>
        <dbReference type="Rhea" id="RHEA-COMP:10136"/>
        <dbReference type="Rhea" id="RHEA-COMP:20238"/>
        <dbReference type="ChEBI" id="CHEBI:33019"/>
        <dbReference type="ChEBI" id="CHEBI:46398"/>
        <dbReference type="ChEBI" id="CHEBI:46858"/>
        <dbReference type="ChEBI" id="CHEBI:90602"/>
    </reaction>
</comment>
<dbReference type="NCBIfam" id="NF000658">
    <property type="entry name" value="PRK00029.1"/>
    <property type="match status" value="1"/>
</dbReference>
<feature type="binding site" evidence="8">
    <location>
        <position position="249"/>
    </location>
    <ligand>
        <name>Mg(2+)</name>
        <dbReference type="ChEBI" id="CHEBI:18420"/>
    </ligand>
</feature>
<feature type="binding site" evidence="8">
    <location>
        <position position="172"/>
    </location>
    <ligand>
        <name>ATP</name>
        <dbReference type="ChEBI" id="CHEBI:30616"/>
    </ligand>
</feature>
<proteinExistence type="inferred from homology"/>
<sequence length="483" mass="54840">MRLQFDNSFARLPDTFYTLLDATPVNACELVHVNEELAMRLGINAEALRSPSFAHYFGGNQRLPGSEPLAMVYAGHQFGYYVPQLGDGRALLLGEVINAQGERWDIQLKGSGQTPYSRMGDGRAVLRSTIREYLGSEAMHALGIPTTRALCVVATHEPVYRHVPEPGAVLTRVAESHIRIGHFEYFYYTRQVEAVKQLADYVLTRHYPGQPCEEKGYAHLFEQAVLRTARLIAQWQAVGFCHGVMNTDNMSVLGLTIDYGPFGFLDAYDAAHVCNSSDESGRYAFDRQPAIAFWNLMAFAQALTPLLPEEALKSILDLFQPELNRAYSGLMCQKMGWEQAQEEDMELVNAMLNLMQQHRLDYTLFLRTLSDYVLHQDDGCFDRLTCQPKVIKSWLKAYNARNACEPLSAHERSRQMKSVNPKYILRNYLAQQAIEAAYEHQDYSEIDRLFRLMQKPFDEQPEQAHYAQLPPDWAAKIAVSCSS</sequence>
<evidence type="ECO:0000256" key="7">
    <source>
        <dbReference type="ARBA" id="ARBA00022842"/>
    </source>
</evidence>
<dbReference type="GO" id="GO:0000287">
    <property type="term" value="F:magnesium ion binding"/>
    <property type="evidence" value="ECO:0007669"/>
    <property type="project" value="UniProtKB-UniRule"/>
</dbReference>
<keyword evidence="7 8" id="KW-0460">Magnesium</keyword>
<dbReference type="InterPro" id="IPR003846">
    <property type="entry name" value="SelO"/>
</dbReference>
<keyword evidence="4 8" id="KW-0479">Metal-binding</keyword>
<comment type="caution">
    <text evidence="9">The sequence shown here is derived from an EMBL/GenBank/DDBJ whole genome shotgun (WGS) entry which is preliminary data.</text>
</comment>
<comment type="catalytic activity">
    <reaction evidence="8">
        <text>L-tyrosyl-[protein] + ATP = O-(5'-adenylyl)-L-tyrosyl-[protein] + diphosphate</text>
        <dbReference type="Rhea" id="RHEA:54288"/>
        <dbReference type="Rhea" id="RHEA-COMP:10136"/>
        <dbReference type="Rhea" id="RHEA-COMP:13846"/>
        <dbReference type="ChEBI" id="CHEBI:30616"/>
        <dbReference type="ChEBI" id="CHEBI:33019"/>
        <dbReference type="ChEBI" id="CHEBI:46858"/>
        <dbReference type="ChEBI" id="CHEBI:83624"/>
        <dbReference type="EC" id="2.7.7.108"/>
    </reaction>
</comment>
<dbReference type="GO" id="GO:0070733">
    <property type="term" value="F:AMPylase activity"/>
    <property type="evidence" value="ECO:0007669"/>
    <property type="project" value="UniProtKB-EC"/>
</dbReference>
<dbReference type="STRING" id="448.Lery_0361"/>
<evidence type="ECO:0000256" key="5">
    <source>
        <dbReference type="ARBA" id="ARBA00022741"/>
    </source>
</evidence>
<gene>
    <name evidence="8" type="primary">ydiU</name>
    <name evidence="8" type="synonym">selO</name>
    <name evidence="9" type="ORF">Lery_0361</name>
</gene>
<feature type="binding site" evidence="8">
    <location>
        <position position="258"/>
    </location>
    <ligand>
        <name>ATP</name>
        <dbReference type="ChEBI" id="CHEBI:30616"/>
    </ligand>
</feature>
<reference evidence="9 10" key="1">
    <citation type="submission" date="2015-11" db="EMBL/GenBank/DDBJ databases">
        <title>Genomic analysis of 38 Legionella species identifies large and diverse effector repertoires.</title>
        <authorList>
            <person name="Burstein D."/>
            <person name="Amaro F."/>
            <person name="Zusman T."/>
            <person name="Lifshitz Z."/>
            <person name="Cohen O."/>
            <person name="Gilbert J.A."/>
            <person name="Pupko T."/>
            <person name="Shuman H.A."/>
            <person name="Segal G."/>
        </authorList>
    </citation>
    <scope>NUCLEOTIDE SEQUENCE [LARGE SCALE GENOMIC DNA]</scope>
    <source>
        <strain evidence="9 10">SE-32A-C8</strain>
    </source>
</reference>
<feature type="binding site" evidence="8">
    <location>
        <position position="121"/>
    </location>
    <ligand>
        <name>ATP</name>
        <dbReference type="ChEBI" id="CHEBI:30616"/>
    </ligand>
</feature>
<dbReference type="GO" id="GO:0005524">
    <property type="term" value="F:ATP binding"/>
    <property type="evidence" value="ECO:0007669"/>
    <property type="project" value="UniProtKB-UniRule"/>
</dbReference>
<evidence type="ECO:0000256" key="2">
    <source>
        <dbReference type="ARBA" id="ARBA00022679"/>
    </source>
</evidence>
<name>A0A0W0TUX5_LEGER</name>
<evidence type="ECO:0000313" key="9">
    <source>
        <dbReference type="EMBL" id="KTC99460.1"/>
    </source>
</evidence>
<keyword evidence="10" id="KW-1185">Reference proteome</keyword>
<feature type="binding site" evidence="8">
    <location>
        <position position="88"/>
    </location>
    <ligand>
        <name>ATP</name>
        <dbReference type="ChEBI" id="CHEBI:30616"/>
    </ligand>
</feature>
<evidence type="ECO:0000256" key="3">
    <source>
        <dbReference type="ARBA" id="ARBA00022695"/>
    </source>
</evidence>
<accession>A0A0W0TUX5</accession>
<evidence type="ECO:0000256" key="6">
    <source>
        <dbReference type="ARBA" id="ARBA00022840"/>
    </source>
</evidence>
<feature type="binding site" evidence="8">
    <location>
        <position position="258"/>
    </location>
    <ligand>
        <name>Mg(2+)</name>
        <dbReference type="ChEBI" id="CHEBI:18420"/>
    </ligand>
</feature>
<keyword evidence="6 8" id="KW-0067">ATP-binding</keyword>
<comment type="catalytic activity">
    <reaction evidence="8">
        <text>L-seryl-[protein] + ATP = 3-O-(5'-adenylyl)-L-seryl-[protein] + diphosphate</text>
        <dbReference type="Rhea" id="RHEA:58120"/>
        <dbReference type="Rhea" id="RHEA-COMP:9863"/>
        <dbReference type="Rhea" id="RHEA-COMP:15073"/>
        <dbReference type="ChEBI" id="CHEBI:29999"/>
        <dbReference type="ChEBI" id="CHEBI:30616"/>
        <dbReference type="ChEBI" id="CHEBI:33019"/>
        <dbReference type="ChEBI" id="CHEBI:142516"/>
        <dbReference type="EC" id="2.7.7.108"/>
    </reaction>
</comment>
<comment type="catalytic activity">
    <reaction evidence="8">
        <text>L-seryl-[protein] + UTP = O-(5'-uridylyl)-L-seryl-[protein] + diphosphate</text>
        <dbReference type="Rhea" id="RHEA:64604"/>
        <dbReference type="Rhea" id="RHEA-COMP:9863"/>
        <dbReference type="Rhea" id="RHEA-COMP:16635"/>
        <dbReference type="ChEBI" id="CHEBI:29999"/>
        <dbReference type="ChEBI" id="CHEBI:33019"/>
        <dbReference type="ChEBI" id="CHEBI:46398"/>
        <dbReference type="ChEBI" id="CHEBI:156051"/>
    </reaction>
</comment>
<organism evidence="9 10">
    <name type="scientific">Legionella erythra</name>
    <dbReference type="NCBI Taxonomy" id="448"/>
    <lineage>
        <taxon>Bacteria</taxon>
        <taxon>Pseudomonadati</taxon>
        <taxon>Pseudomonadota</taxon>
        <taxon>Gammaproteobacteria</taxon>
        <taxon>Legionellales</taxon>
        <taxon>Legionellaceae</taxon>
        <taxon>Legionella</taxon>
    </lineage>
</organism>
<evidence type="ECO:0000313" key="10">
    <source>
        <dbReference type="Proteomes" id="UP000054773"/>
    </source>
</evidence>
<dbReference type="PANTHER" id="PTHR32057">
    <property type="entry name" value="PROTEIN ADENYLYLTRANSFERASE SELO, MITOCHONDRIAL"/>
    <property type="match status" value="1"/>
</dbReference>
<keyword evidence="3 8" id="KW-0548">Nucleotidyltransferase</keyword>
<comment type="catalytic activity">
    <reaction evidence="8">
        <text>L-histidyl-[protein] + UTP = N(tele)-(5'-uridylyl)-L-histidyl-[protein] + diphosphate</text>
        <dbReference type="Rhea" id="RHEA:83891"/>
        <dbReference type="Rhea" id="RHEA-COMP:9745"/>
        <dbReference type="Rhea" id="RHEA-COMP:20239"/>
        <dbReference type="ChEBI" id="CHEBI:29979"/>
        <dbReference type="ChEBI" id="CHEBI:33019"/>
        <dbReference type="ChEBI" id="CHEBI:46398"/>
        <dbReference type="ChEBI" id="CHEBI:233474"/>
    </reaction>
</comment>
<comment type="function">
    <text evidence="8">Nucleotidyltransferase involved in the post-translational modification of proteins. It can catalyze the addition of adenosine monophosphate (AMP) or uridine monophosphate (UMP) to a protein, resulting in modifications known as AMPylation and UMPylation.</text>
</comment>
<comment type="cofactor">
    <cofactor evidence="8">
        <name>Mg(2+)</name>
        <dbReference type="ChEBI" id="CHEBI:18420"/>
    </cofactor>
    <cofactor evidence="8">
        <name>Mn(2+)</name>
        <dbReference type="ChEBI" id="CHEBI:29035"/>
    </cofactor>
</comment>
<dbReference type="OrthoDB" id="9776281at2"/>
<feature type="binding site" evidence="8">
    <location>
        <position position="122"/>
    </location>
    <ligand>
        <name>ATP</name>
        <dbReference type="ChEBI" id="CHEBI:30616"/>
    </ligand>
</feature>
<dbReference type="EC" id="2.7.7.108" evidence="8"/>
<feature type="binding site" evidence="8">
    <location>
        <position position="89"/>
    </location>
    <ligand>
        <name>ATP</name>
        <dbReference type="ChEBI" id="CHEBI:30616"/>
    </ligand>
</feature>
<protein>
    <recommendedName>
        <fullName evidence="8">Protein nucleotidyltransferase YdiU</fullName>
        <ecNumber evidence="8">2.7.7.-</ecNumber>
    </recommendedName>
    <alternativeName>
        <fullName evidence="8">Protein adenylyltransferase YdiU</fullName>
        <ecNumber evidence="8">2.7.7.108</ecNumber>
    </alternativeName>
    <alternativeName>
        <fullName evidence="8">Protein uridylyltransferase YdiU</fullName>
        <ecNumber evidence="8">2.7.7.-</ecNumber>
    </alternativeName>
</protein>
<evidence type="ECO:0000256" key="8">
    <source>
        <dbReference type="HAMAP-Rule" id="MF_00692"/>
    </source>
</evidence>
<feature type="binding site" evidence="8">
    <location>
        <position position="86"/>
    </location>
    <ligand>
        <name>ATP</name>
        <dbReference type="ChEBI" id="CHEBI:30616"/>
    </ligand>
</feature>
<dbReference type="Pfam" id="PF02696">
    <property type="entry name" value="SelO"/>
    <property type="match status" value="1"/>
</dbReference>
<feature type="active site" description="Proton acceptor" evidence="8">
    <location>
        <position position="248"/>
    </location>
</feature>
<keyword evidence="8" id="KW-0464">Manganese</keyword>